<evidence type="ECO:0000313" key="4">
    <source>
        <dbReference type="Proteomes" id="UP001211907"/>
    </source>
</evidence>
<feature type="compositionally biased region" description="Polar residues" evidence="1">
    <location>
        <begin position="15"/>
        <end position="27"/>
    </location>
</feature>
<keyword evidence="4" id="KW-1185">Reference proteome</keyword>
<organism evidence="3 4">
    <name type="scientific">Physocladia obscura</name>
    <dbReference type="NCBI Taxonomy" id="109957"/>
    <lineage>
        <taxon>Eukaryota</taxon>
        <taxon>Fungi</taxon>
        <taxon>Fungi incertae sedis</taxon>
        <taxon>Chytridiomycota</taxon>
        <taxon>Chytridiomycota incertae sedis</taxon>
        <taxon>Chytridiomycetes</taxon>
        <taxon>Chytridiales</taxon>
        <taxon>Chytriomycetaceae</taxon>
        <taxon>Physocladia</taxon>
    </lineage>
</organism>
<name>A0AAD5SPG3_9FUNG</name>
<gene>
    <name evidence="3" type="ORF">HK100_009763</name>
</gene>
<dbReference type="AlphaFoldDB" id="A0AAD5SPG3"/>
<evidence type="ECO:0000256" key="2">
    <source>
        <dbReference type="SAM" id="Phobius"/>
    </source>
</evidence>
<comment type="caution">
    <text evidence="3">The sequence shown here is derived from an EMBL/GenBank/DDBJ whole genome shotgun (WGS) entry which is preliminary data.</text>
</comment>
<accession>A0AAD5SPG3</accession>
<sequence>MSTPVSAKRKALFSANATPTSEAYARNSNEKNNADFIPFSTPLRQTQTQISYISLSPTRFFTPRTAASTAPPPSATKLESALKRLISDDAKQSLNKQLESTPISNTTKTFDSTPNNSNTSFDGRWENPKLHEVETLQRNLNFTDLDSLRLVWNSFGLIVLLFAYVGGYV</sequence>
<keyword evidence="2" id="KW-0812">Transmembrane</keyword>
<feature type="region of interest" description="Disordered" evidence="1">
    <location>
        <begin position="103"/>
        <end position="125"/>
    </location>
</feature>
<feature type="transmembrane region" description="Helical" evidence="2">
    <location>
        <begin position="150"/>
        <end position="168"/>
    </location>
</feature>
<evidence type="ECO:0000256" key="1">
    <source>
        <dbReference type="SAM" id="MobiDB-lite"/>
    </source>
</evidence>
<protein>
    <submittedName>
        <fullName evidence="3">Uncharacterized protein</fullName>
    </submittedName>
</protein>
<keyword evidence="2" id="KW-1133">Transmembrane helix</keyword>
<feature type="region of interest" description="Disordered" evidence="1">
    <location>
        <begin position="1"/>
        <end position="29"/>
    </location>
</feature>
<keyword evidence="2" id="KW-0472">Membrane</keyword>
<dbReference type="Proteomes" id="UP001211907">
    <property type="component" value="Unassembled WGS sequence"/>
</dbReference>
<feature type="compositionally biased region" description="Polar residues" evidence="1">
    <location>
        <begin position="103"/>
        <end position="121"/>
    </location>
</feature>
<reference evidence="3" key="1">
    <citation type="submission" date="2020-05" db="EMBL/GenBank/DDBJ databases">
        <title>Phylogenomic resolution of chytrid fungi.</title>
        <authorList>
            <person name="Stajich J.E."/>
            <person name="Amses K."/>
            <person name="Simmons R."/>
            <person name="Seto K."/>
            <person name="Myers J."/>
            <person name="Bonds A."/>
            <person name="Quandt C.A."/>
            <person name="Barry K."/>
            <person name="Liu P."/>
            <person name="Grigoriev I."/>
            <person name="Longcore J.E."/>
            <person name="James T.Y."/>
        </authorList>
    </citation>
    <scope>NUCLEOTIDE SEQUENCE</scope>
    <source>
        <strain evidence="3">JEL0513</strain>
    </source>
</reference>
<dbReference type="EMBL" id="JADGJH010005112">
    <property type="protein sequence ID" value="KAJ3082085.1"/>
    <property type="molecule type" value="Genomic_DNA"/>
</dbReference>
<feature type="non-terminal residue" evidence="3">
    <location>
        <position position="169"/>
    </location>
</feature>
<proteinExistence type="predicted"/>
<evidence type="ECO:0000313" key="3">
    <source>
        <dbReference type="EMBL" id="KAJ3082085.1"/>
    </source>
</evidence>